<reference evidence="8" key="1">
    <citation type="submission" date="2019-02" db="EMBL/GenBank/DDBJ databases">
        <authorList>
            <person name="Gruber-Vodicka R. H."/>
            <person name="Seah K. B. B."/>
        </authorList>
    </citation>
    <scope>NUCLEOTIDE SEQUENCE</scope>
    <source>
        <strain evidence="8">BECK_S313</strain>
    </source>
</reference>
<dbReference type="GO" id="GO:0004519">
    <property type="term" value="F:endonuclease activity"/>
    <property type="evidence" value="ECO:0007669"/>
    <property type="project" value="UniProtKB-KW"/>
</dbReference>
<gene>
    <name evidence="8" type="ORF">BECKLPF1236B_GA0070989_11832</name>
</gene>
<dbReference type="AlphaFoldDB" id="A0A450WRP2"/>
<organism evidence="8">
    <name type="scientific">Candidatus Kentrum sp. LPFa</name>
    <dbReference type="NCBI Taxonomy" id="2126335"/>
    <lineage>
        <taxon>Bacteria</taxon>
        <taxon>Pseudomonadati</taxon>
        <taxon>Pseudomonadota</taxon>
        <taxon>Gammaproteobacteria</taxon>
        <taxon>Candidatus Kentrum</taxon>
    </lineage>
</organism>
<dbReference type="Pfam" id="PF07927">
    <property type="entry name" value="HicA_toxin"/>
    <property type="match status" value="1"/>
</dbReference>
<sequence length="67" mass="7420">MPRKVRDLIKELKNTGFIEIGGAGKGSHRKFMHAKYRGAVTISGRSGDDAKTYQEKQVTQAIKDVAE</sequence>
<evidence type="ECO:0000256" key="5">
    <source>
        <dbReference type="ARBA" id="ARBA00022801"/>
    </source>
</evidence>
<keyword evidence="7" id="KW-0346">Stress response</keyword>
<keyword evidence="3" id="KW-0540">Nuclease</keyword>
<dbReference type="GO" id="GO:0016787">
    <property type="term" value="F:hydrolase activity"/>
    <property type="evidence" value="ECO:0007669"/>
    <property type="project" value="UniProtKB-KW"/>
</dbReference>
<dbReference type="EMBL" id="CAADFK010000183">
    <property type="protein sequence ID" value="VFK19713.1"/>
    <property type="molecule type" value="Genomic_DNA"/>
</dbReference>
<keyword evidence="2" id="KW-1277">Toxin-antitoxin system</keyword>
<evidence type="ECO:0000313" key="8">
    <source>
        <dbReference type="EMBL" id="VFK19713.1"/>
    </source>
</evidence>
<dbReference type="SUPFAM" id="SSF54786">
    <property type="entry name" value="YcfA/nrd intein domain"/>
    <property type="match status" value="1"/>
</dbReference>
<proteinExistence type="inferred from homology"/>
<protein>
    <submittedName>
        <fullName evidence="8">Predicted RNA binding protein YcfA, dsRBD-like fold, HicA-like mRNA interferase family</fullName>
    </submittedName>
</protein>
<evidence type="ECO:0000256" key="1">
    <source>
        <dbReference type="ARBA" id="ARBA00006620"/>
    </source>
</evidence>
<dbReference type="GO" id="GO:0003729">
    <property type="term" value="F:mRNA binding"/>
    <property type="evidence" value="ECO:0007669"/>
    <property type="project" value="InterPro"/>
</dbReference>
<keyword evidence="4" id="KW-0255">Endonuclease</keyword>
<dbReference type="Gene3D" id="3.30.920.30">
    <property type="entry name" value="Hypothetical protein"/>
    <property type="match status" value="1"/>
</dbReference>
<keyword evidence="5" id="KW-0378">Hydrolase</keyword>
<dbReference type="InterPro" id="IPR038570">
    <property type="entry name" value="HicA_sf"/>
</dbReference>
<evidence type="ECO:0000256" key="3">
    <source>
        <dbReference type="ARBA" id="ARBA00022722"/>
    </source>
</evidence>
<comment type="similarity">
    <text evidence="1">Belongs to the HicA mRNA interferase family.</text>
</comment>
<evidence type="ECO:0000256" key="2">
    <source>
        <dbReference type="ARBA" id="ARBA00022649"/>
    </source>
</evidence>
<accession>A0A450WRP2</accession>
<keyword evidence="6" id="KW-0694">RNA-binding</keyword>
<evidence type="ECO:0000256" key="6">
    <source>
        <dbReference type="ARBA" id="ARBA00022884"/>
    </source>
</evidence>
<evidence type="ECO:0000256" key="4">
    <source>
        <dbReference type="ARBA" id="ARBA00022759"/>
    </source>
</evidence>
<dbReference type="InterPro" id="IPR012933">
    <property type="entry name" value="HicA_mRNA_interferase"/>
</dbReference>
<name>A0A450WRP2_9GAMM</name>
<evidence type="ECO:0000256" key="7">
    <source>
        <dbReference type="ARBA" id="ARBA00023016"/>
    </source>
</evidence>